<dbReference type="RefSeq" id="WP_066131051.1">
    <property type="nucleotide sequence ID" value="NZ_KQ959908.1"/>
</dbReference>
<name>A0ABR5TKG3_9BACL</name>
<evidence type="ECO:0000256" key="9">
    <source>
        <dbReference type="SAM" id="Coils"/>
    </source>
</evidence>
<keyword evidence="9" id="KW-0175">Coiled coil</keyword>
<evidence type="ECO:0000256" key="2">
    <source>
        <dbReference type="ARBA" id="ARBA00009943"/>
    </source>
</evidence>
<keyword evidence="3" id="KW-0963">Cytoplasm</keyword>
<dbReference type="EMBL" id="LSDB01000067">
    <property type="protein sequence ID" value="KXB55623.1"/>
    <property type="molecule type" value="Genomic_DNA"/>
</dbReference>
<comment type="similarity">
    <text evidence="2">Belongs to the FemABX family.</text>
</comment>
<gene>
    <name evidence="10" type="ORF">HMPREF1871_01183</name>
</gene>
<dbReference type="Gene3D" id="1.20.58.90">
    <property type="match status" value="1"/>
</dbReference>
<proteinExistence type="inferred from homology"/>
<dbReference type="InterPro" id="IPR003447">
    <property type="entry name" value="FEMABX"/>
</dbReference>
<evidence type="ECO:0000313" key="10">
    <source>
        <dbReference type="EMBL" id="KXB55623.1"/>
    </source>
</evidence>
<evidence type="ECO:0000256" key="4">
    <source>
        <dbReference type="ARBA" id="ARBA00022679"/>
    </source>
</evidence>
<dbReference type="Gene3D" id="3.40.630.30">
    <property type="match status" value="2"/>
</dbReference>
<reference evidence="10 11" key="1">
    <citation type="submission" date="2016-01" db="EMBL/GenBank/DDBJ databases">
        <authorList>
            <person name="Mitreva M."/>
            <person name="Pepin K.H."/>
            <person name="Mihindukulasuriya K.A."/>
            <person name="Fulton R."/>
            <person name="Fronick C."/>
            <person name="O'Laughlin M."/>
            <person name="Miner T."/>
            <person name="Herter B."/>
            <person name="Rosa B.A."/>
            <person name="Cordes M."/>
            <person name="Tomlinson C."/>
            <person name="Wollam A."/>
            <person name="Palsikar V.B."/>
            <person name="Mardis E.R."/>
            <person name="Wilson R.K."/>
        </authorList>
    </citation>
    <scope>NUCLEOTIDE SEQUENCE [LARGE SCALE GENOMIC DNA]</scope>
    <source>
        <strain evidence="10 11">KA00071</strain>
    </source>
</reference>
<dbReference type="PROSITE" id="PS51191">
    <property type="entry name" value="FEMABX"/>
    <property type="match status" value="1"/>
</dbReference>
<dbReference type="PANTHER" id="PTHR36174">
    <property type="entry name" value="LIPID II:GLYCINE GLYCYLTRANSFERASE"/>
    <property type="match status" value="1"/>
</dbReference>
<dbReference type="PANTHER" id="PTHR36174:SF2">
    <property type="entry name" value="AMINOACYLTRANSFERASE FEMA"/>
    <property type="match status" value="1"/>
</dbReference>
<evidence type="ECO:0000256" key="8">
    <source>
        <dbReference type="ARBA" id="ARBA00023316"/>
    </source>
</evidence>
<evidence type="ECO:0000256" key="7">
    <source>
        <dbReference type="ARBA" id="ARBA00023315"/>
    </source>
</evidence>
<sequence>MIFTEITYEELEKHQKEDNSRYFFPQGSTYKKLANKNNIKSKILAVKENNKIIAYSTFIYYRYKKFFYKATTQFGPIMDYNNDKLVDFYFKKLKEYFKKDFRVISVRVNPFLNEKLFSDIEETGENSIATSVRKHLENNSFKPMNEDLFTNPTLATRCVFSKELTNITKENILKNISQIARYTINRTAKEGVLVREIDIFNEADAKIFDDINKDTEKRINFEVRDIDYFKTLKSVYKYDLILAISYIDCDKFVNNTIATISNLENEKNNLLEKLKEGKVNTKKTNNKIKELDENISIWKNKIAKIKKLKRDEGNIINLSCASFIKSKQDFIYFSSGAYKKFSRYEGPYAVLFAMMKYAIENKYKYFNFYGTNKDFSEKSSDYGVLQFKRNFNGNVEWFMDNYELRNNLGKYISW</sequence>
<feature type="coiled-coil region" evidence="9">
    <location>
        <begin position="253"/>
        <end position="308"/>
    </location>
</feature>
<dbReference type="Proteomes" id="UP000070467">
    <property type="component" value="Unassembled WGS sequence"/>
</dbReference>
<dbReference type="InterPro" id="IPR016181">
    <property type="entry name" value="Acyl_CoA_acyltransferase"/>
</dbReference>
<accession>A0ABR5TKG3</accession>
<dbReference type="InterPro" id="IPR050644">
    <property type="entry name" value="PG_Glycine_Bridge_Synth"/>
</dbReference>
<evidence type="ECO:0000256" key="1">
    <source>
        <dbReference type="ARBA" id="ARBA00004496"/>
    </source>
</evidence>
<keyword evidence="4" id="KW-0808">Transferase</keyword>
<comment type="subcellular location">
    <subcellularLocation>
        <location evidence="1">Cytoplasm</location>
    </subcellularLocation>
</comment>
<organism evidence="10 11">
    <name type="scientific">Gemelliphila asaccharolytica</name>
    <dbReference type="NCBI Taxonomy" id="502393"/>
    <lineage>
        <taxon>Bacteria</taxon>
        <taxon>Bacillati</taxon>
        <taxon>Bacillota</taxon>
        <taxon>Bacilli</taxon>
        <taxon>Bacillales</taxon>
        <taxon>Gemellaceae</taxon>
        <taxon>Gemelliphila</taxon>
    </lineage>
</organism>
<keyword evidence="11" id="KW-1185">Reference proteome</keyword>
<dbReference type="SUPFAM" id="SSF55729">
    <property type="entry name" value="Acyl-CoA N-acyltransferases (Nat)"/>
    <property type="match status" value="2"/>
</dbReference>
<evidence type="ECO:0000256" key="3">
    <source>
        <dbReference type="ARBA" id="ARBA00022490"/>
    </source>
</evidence>
<dbReference type="Pfam" id="PF02388">
    <property type="entry name" value="FemAB"/>
    <property type="match status" value="1"/>
</dbReference>
<evidence type="ECO:0000256" key="5">
    <source>
        <dbReference type="ARBA" id="ARBA00022960"/>
    </source>
</evidence>
<comment type="caution">
    <text evidence="10">The sequence shown here is derived from an EMBL/GenBank/DDBJ whole genome shotgun (WGS) entry which is preliminary data.</text>
</comment>
<protein>
    <submittedName>
        <fullName evidence="10">FemAB family protein</fullName>
    </submittedName>
</protein>
<keyword evidence="6" id="KW-0573">Peptidoglycan synthesis</keyword>
<evidence type="ECO:0000313" key="11">
    <source>
        <dbReference type="Proteomes" id="UP000070467"/>
    </source>
</evidence>
<keyword evidence="7" id="KW-0012">Acyltransferase</keyword>
<keyword evidence="5" id="KW-0133">Cell shape</keyword>
<evidence type="ECO:0000256" key="6">
    <source>
        <dbReference type="ARBA" id="ARBA00022984"/>
    </source>
</evidence>
<keyword evidence="8" id="KW-0961">Cell wall biogenesis/degradation</keyword>